<proteinExistence type="predicted"/>
<dbReference type="InterPro" id="IPR052707">
    <property type="entry name" value="OsmC_Ohr_Peroxiredoxin"/>
</dbReference>
<evidence type="ECO:0000313" key="1">
    <source>
        <dbReference type="EMBL" id="MCJ0826143.1"/>
    </source>
</evidence>
<keyword evidence="2" id="KW-1185">Reference proteome</keyword>
<dbReference type="PANTHER" id="PTHR42830:SF2">
    <property type="entry name" value="OSMC_OHR FAMILY PROTEIN"/>
    <property type="match status" value="1"/>
</dbReference>
<organism evidence="1 2">
    <name type="scientific">Cognatiluteimonas sedimenti</name>
    <dbReference type="NCBI Taxonomy" id="2927791"/>
    <lineage>
        <taxon>Bacteria</taxon>
        <taxon>Pseudomonadati</taxon>
        <taxon>Pseudomonadota</taxon>
        <taxon>Gammaproteobacteria</taxon>
        <taxon>Lysobacterales</taxon>
        <taxon>Lysobacteraceae</taxon>
        <taxon>Cognatiluteimonas</taxon>
    </lineage>
</organism>
<reference evidence="1 2" key="1">
    <citation type="submission" date="2022-03" db="EMBL/GenBank/DDBJ databases">
        <title>Luteimonas soily sp. nov., a novel bacterium isolated from the soil.</title>
        <authorList>
            <person name="Zhang X."/>
        </authorList>
    </citation>
    <scope>NUCLEOTIDE SEQUENCE [LARGE SCALE GENOMIC DNA]</scope>
    <source>
        <strain evidence="1 2">50</strain>
    </source>
</reference>
<dbReference type="InterPro" id="IPR015946">
    <property type="entry name" value="KH_dom-like_a/b"/>
</dbReference>
<comment type="caution">
    <text evidence="1">The sequence shown here is derived from an EMBL/GenBank/DDBJ whole genome shotgun (WGS) entry which is preliminary data.</text>
</comment>
<sequence>MHPFPHVYRVQARGGSQGRLVLETEGVAPLESSAPAEFDGPGDRWSPEGLLVAAVADCFILTFRAVARAAGIDWSALAVSVDGTLDRQERITAFTAFDLHATLTVAPGTDAAQAQAALQRAEERCLVSNSLKAPVHLATTLQET</sequence>
<dbReference type="Pfam" id="PF02566">
    <property type="entry name" value="OsmC"/>
    <property type="match status" value="1"/>
</dbReference>
<accession>A0ABT0A564</accession>
<dbReference type="RefSeq" id="WP_243321369.1">
    <property type="nucleotide sequence ID" value="NZ_JALGCL010000003.1"/>
</dbReference>
<dbReference type="SUPFAM" id="SSF82784">
    <property type="entry name" value="OsmC-like"/>
    <property type="match status" value="1"/>
</dbReference>
<dbReference type="Gene3D" id="3.30.300.20">
    <property type="match status" value="1"/>
</dbReference>
<dbReference type="Proteomes" id="UP001165423">
    <property type="component" value="Unassembled WGS sequence"/>
</dbReference>
<dbReference type="InterPro" id="IPR036102">
    <property type="entry name" value="OsmC/Ohrsf"/>
</dbReference>
<dbReference type="InterPro" id="IPR003718">
    <property type="entry name" value="OsmC/Ohr_fam"/>
</dbReference>
<name>A0ABT0A564_9GAMM</name>
<evidence type="ECO:0000313" key="2">
    <source>
        <dbReference type="Proteomes" id="UP001165423"/>
    </source>
</evidence>
<gene>
    <name evidence="1" type="ORF">MQC88_09310</name>
</gene>
<dbReference type="EMBL" id="JALGCL010000003">
    <property type="protein sequence ID" value="MCJ0826143.1"/>
    <property type="molecule type" value="Genomic_DNA"/>
</dbReference>
<protein>
    <submittedName>
        <fullName evidence="1">OsmC family protein</fullName>
    </submittedName>
</protein>
<dbReference type="PANTHER" id="PTHR42830">
    <property type="entry name" value="OSMOTICALLY INDUCIBLE FAMILY PROTEIN"/>
    <property type="match status" value="1"/>
</dbReference>